<dbReference type="EMBL" id="DRNB01000196">
    <property type="protein sequence ID" value="HHJ64346.1"/>
    <property type="molecule type" value="Genomic_DNA"/>
</dbReference>
<name>A0A7C5L7F2_AQUAO</name>
<dbReference type="AlphaFoldDB" id="A0A7C5L7F2"/>
<proteinExistence type="predicted"/>
<accession>A0A7C5L7F2</accession>
<evidence type="ECO:0008006" key="2">
    <source>
        <dbReference type="Google" id="ProtNLM"/>
    </source>
</evidence>
<sequence length="103" mass="11671">MEASQEYLFGLGLIRKFEEQLREIAQAESFKSAKPLISAVRHPVTGAMAQIKEGKGPLREDLLRVLATVVSEFREQRDFESLKKAIEELLTLVEQEQHSSVES</sequence>
<organism evidence="1">
    <name type="scientific">Aquifex aeolicus</name>
    <dbReference type="NCBI Taxonomy" id="63363"/>
    <lineage>
        <taxon>Bacteria</taxon>
        <taxon>Pseudomonadati</taxon>
        <taxon>Aquificota</taxon>
        <taxon>Aquificia</taxon>
        <taxon>Aquificales</taxon>
        <taxon>Aquificaceae</taxon>
        <taxon>Aquifex</taxon>
    </lineage>
</organism>
<reference evidence="1" key="1">
    <citation type="journal article" date="2020" name="mSystems">
        <title>Genome- and Community-Level Interaction Insights into Carbon Utilization and Element Cycling Functions of Hydrothermarchaeota in Hydrothermal Sediment.</title>
        <authorList>
            <person name="Zhou Z."/>
            <person name="Liu Y."/>
            <person name="Xu W."/>
            <person name="Pan J."/>
            <person name="Luo Z.H."/>
            <person name="Li M."/>
        </authorList>
    </citation>
    <scope>NUCLEOTIDE SEQUENCE [LARGE SCALE GENOMIC DNA]</scope>
    <source>
        <strain evidence="1">HyVt-501</strain>
    </source>
</reference>
<gene>
    <name evidence="1" type="ORF">ENJ61_05495</name>
</gene>
<evidence type="ECO:0000313" key="1">
    <source>
        <dbReference type="EMBL" id="HHJ64346.1"/>
    </source>
</evidence>
<protein>
    <recommendedName>
        <fullName evidence="2">HPt domain-containing protein</fullName>
    </recommendedName>
</protein>
<dbReference type="Proteomes" id="UP000885792">
    <property type="component" value="Unassembled WGS sequence"/>
</dbReference>
<comment type="caution">
    <text evidence="1">The sequence shown here is derived from an EMBL/GenBank/DDBJ whole genome shotgun (WGS) entry which is preliminary data.</text>
</comment>